<dbReference type="Pfam" id="PF02928">
    <property type="entry name" value="zf-C5HC2"/>
    <property type="match status" value="1"/>
</dbReference>
<sequence length="899" mass="104351">MSTSMQHQQPHPYNTRMKSKNISNSTLTKQERQLMRKDTNTNLRNGDQTRMKANIPSRMSVMINTKRRTENNEIHATFSNKGVDFSKIRTIYPYKDENKPKRLYNLPEGKSFYPSWEEFKDPYKYIASISEEGSKYGIVKIIPPEGWKPSFSLNVDRFKFQTRKQKVNIMEGETRAKLNFIEQLQQFHAQQGRPFTRLPQLDKAPIDLYKLAKAVSNRGGPIEVSKNKQWAEVAREIKEGGYSQTCTSASKTIKERYYDFIDPYEKYVSEVRKECKRRGKSEEKRDNTWICGKCGNSTMGIVKEDMLHCSGGCDRTFHRECLNIKKNRLNSSIQWHCPMCLFLTGSDFGFEPGNTFTLDEFQEYADNFMQKHLKEHLNPVGVSKEDFIESEFWRIAHSMDDNTEVFYGADINSTDYGSGFPCNERDRNHPYANDPWNLRNLPRLTGSLLHDVTPAIPGMILPWVYVGMAKEALAGLISAPTGPPNPIDDDLKPGETKGGRCRGVCHRPAAKSVHRHLPTGISRRVQPREIKRHHVFSHERLLWDIAIKNHNNYGIVKWLKEPLKEIISKEIKLRADISASVNLPEPTYNFGEQNENELAVCEHCNGFAYLSMIKFKCNEKALCLEHANETSKCCTCGEKCCFLQVRVKDFHMRNLMEAFDNTLENGENTRRHIENTFEDKSPIPAAKFEIVYDMVKENGLEFEMTTSSQMFIDKSFSLYRKIIKYCYKIARNIFPKIYNEIPISQFNVTEFLIKWEKRCRRYQSTTDLPPSNEKHYCFCRRPDNYKTMIQCDNCSEWYHVECIQLNDKSVKNIEDWTCAMCAEGIENIAKKIKKLLIKLRKIIKASAEFDFAIRHGDRLVSIIGIIKQMIGRTEFEVRRLMGLGLAISWTNTTDPMEIE</sequence>
<evidence type="ECO:0000256" key="1">
    <source>
        <dbReference type="ARBA" id="ARBA00022723"/>
    </source>
</evidence>
<dbReference type="Gene3D" id="1.10.150.60">
    <property type="entry name" value="ARID DNA-binding domain"/>
    <property type="match status" value="1"/>
</dbReference>
<dbReference type="SMART" id="SM00249">
    <property type="entry name" value="PHD"/>
    <property type="match status" value="2"/>
</dbReference>
<keyword evidence="11" id="KW-1185">Reference proteome</keyword>
<name>A0A9N8VBJ7_9GLOM</name>
<evidence type="ECO:0000259" key="7">
    <source>
        <dbReference type="PROSITE" id="PS50016"/>
    </source>
</evidence>
<dbReference type="SMART" id="SM00545">
    <property type="entry name" value="JmjN"/>
    <property type="match status" value="1"/>
</dbReference>
<dbReference type="SMART" id="SM00501">
    <property type="entry name" value="BRIGHT"/>
    <property type="match status" value="1"/>
</dbReference>
<keyword evidence="2 5" id="KW-0863">Zinc-finger</keyword>
<accession>A0A9N8VBJ7</accession>
<dbReference type="EMBL" id="CAJVPK010000066">
    <property type="protein sequence ID" value="CAG8441747.1"/>
    <property type="molecule type" value="Genomic_DNA"/>
</dbReference>
<reference evidence="10" key="1">
    <citation type="submission" date="2021-06" db="EMBL/GenBank/DDBJ databases">
        <authorList>
            <person name="Kallberg Y."/>
            <person name="Tangrot J."/>
            <person name="Rosling A."/>
        </authorList>
    </citation>
    <scope>NUCLEOTIDE SEQUENCE</scope>
    <source>
        <strain evidence="10">AZ414A</strain>
    </source>
</reference>
<dbReference type="SUPFAM" id="SSF46774">
    <property type="entry name" value="ARID-like"/>
    <property type="match status" value="1"/>
</dbReference>
<dbReference type="PROSITE" id="PS50016">
    <property type="entry name" value="ZF_PHD_2"/>
    <property type="match status" value="2"/>
</dbReference>
<evidence type="ECO:0000259" key="8">
    <source>
        <dbReference type="PROSITE" id="PS51011"/>
    </source>
</evidence>
<dbReference type="InterPro" id="IPR004198">
    <property type="entry name" value="Znf_C5HC2"/>
</dbReference>
<organism evidence="10 11">
    <name type="scientific">Diversispora eburnea</name>
    <dbReference type="NCBI Taxonomy" id="1213867"/>
    <lineage>
        <taxon>Eukaryota</taxon>
        <taxon>Fungi</taxon>
        <taxon>Fungi incertae sedis</taxon>
        <taxon>Mucoromycota</taxon>
        <taxon>Glomeromycotina</taxon>
        <taxon>Glomeromycetes</taxon>
        <taxon>Diversisporales</taxon>
        <taxon>Diversisporaceae</taxon>
        <taxon>Diversispora</taxon>
    </lineage>
</organism>
<evidence type="ECO:0000256" key="4">
    <source>
        <dbReference type="ARBA" id="ARBA00023004"/>
    </source>
</evidence>
<dbReference type="InterPro" id="IPR001965">
    <property type="entry name" value="Znf_PHD"/>
</dbReference>
<dbReference type="InterPro" id="IPR011011">
    <property type="entry name" value="Znf_FYVE_PHD"/>
</dbReference>
<feature type="domain" description="ARID" evidence="8">
    <location>
        <begin position="174"/>
        <end position="269"/>
    </location>
</feature>
<keyword evidence="3" id="KW-0862">Zinc</keyword>
<dbReference type="PROSITE" id="PS01359">
    <property type="entry name" value="ZF_PHD_1"/>
    <property type="match status" value="2"/>
</dbReference>
<feature type="domain" description="JmjN" evidence="9">
    <location>
        <begin position="109"/>
        <end position="150"/>
    </location>
</feature>
<dbReference type="CDD" id="cd15489">
    <property type="entry name" value="PHD_SF"/>
    <property type="match status" value="1"/>
</dbReference>
<dbReference type="InterPro" id="IPR001606">
    <property type="entry name" value="ARID_dom"/>
</dbReference>
<dbReference type="PANTHER" id="PTHR10694">
    <property type="entry name" value="LYSINE-SPECIFIC DEMETHYLASE"/>
    <property type="match status" value="1"/>
</dbReference>
<dbReference type="SUPFAM" id="SSF57903">
    <property type="entry name" value="FYVE/PHD zinc finger"/>
    <property type="match status" value="2"/>
</dbReference>
<dbReference type="InterPro" id="IPR036431">
    <property type="entry name" value="ARID_dom_sf"/>
</dbReference>
<dbReference type="InterPro" id="IPR003349">
    <property type="entry name" value="JmjN"/>
</dbReference>
<feature type="region of interest" description="Disordered" evidence="6">
    <location>
        <begin position="1"/>
        <end position="30"/>
    </location>
</feature>
<dbReference type="PROSITE" id="PS51011">
    <property type="entry name" value="ARID"/>
    <property type="match status" value="1"/>
</dbReference>
<dbReference type="GO" id="GO:0008270">
    <property type="term" value="F:zinc ion binding"/>
    <property type="evidence" value="ECO:0007669"/>
    <property type="project" value="UniProtKB-KW"/>
</dbReference>
<keyword evidence="4" id="KW-0408">Iron</keyword>
<dbReference type="AlphaFoldDB" id="A0A9N8VBJ7"/>
<dbReference type="Pfam" id="PF02375">
    <property type="entry name" value="JmjN"/>
    <property type="match status" value="1"/>
</dbReference>
<evidence type="ECO:0000256" key="3">
    <source>
        <dbReference type="ARBA" id="ARBA00022833"/>
    </source>
</evidence>
<dbReference type="InterPro" id="IPR019786">
    <property type="entry name" value="Zinc_finger_PHD-type_CS"/>
</dbReference>
<dbReference type="Gene3D" id="3.30.40.10">
    <property type="entry name" value="Zinc/RING finger domain, C3HC4 (zinc finger)"/>
    <property type="match status" value="2"/>
</dbReference>
<protein>
    <submittedName>
        <fullName evidence="10">2762_t:CDS:1</fullName>
    </submittedName>
</protein>
<dbReference type="Pfam" id="PF00628">
    <property type="entry name" value="PHD"/>
    <property type="match status" value="1"/>
</dbReference>
<dbReference type="GO" id="GO:0005634">
    <property type="term" value="C:nucleus"/>
    <property type="evidence" value="ECO:0007669"/>
    <property type="project" value="UniProtKB-SubCell"/>
</dbReference>
<keyword evidence="1" id="KW-0479">Metal-binding</keyword>
<dbReference type="InterPro" id="IPR013083">
    <property type="entry name" value="Znf_RING/FYVE/PHD"/>
</dbReference>
<dbReference type="GO" id="GO:0000785">
    <property type="term" value="C:chromatin"/>
    <property type="evidence" value="ECO:0007669"/>
    <property type="project" value="TreeGrafter"/>
</dbReference>
<evidence type="ECO:0000259" key="9">
    <source>
        <dbReference type="PROSITE" id="PS51183"/>
    </source>
</evidence>
<evidence type="ECO:0000256" key="2">
    <source>
        <dbReference type="ARBA" id="ARBA00022771"/>
    </source>
</evidence>
<dbReference type="Proteomes" id="UP000789706">
    <property type="component" value="Unassembled WGS sequence"/>
</dbReference>
<proteinExistence type="predicted"/>
<dbReference type="Gene3D" id="2.60.120.650">
    <property type="entry name" value="Cupin"/>
    <property type="match status" value="1"/>
</dbReference>
<evidence type="ECO:0000313" key="11">
    <source>
        <dbReference type="Proteomes" id="UP000789706"/>
    </source>
</evidence>
<evidence type="ECO:0000256" key="6">
    <source>
        <dbReference type="SAM" id="MobiDB-lite"/>
    </source>
</evidence>
<evidence type="ECO:0000313" key="10">
    <source>
        <dbReference type="EMBL" id="CAG8441747.1"/>
    </source>
</evidence>
<comment type="caution">
    <text evidence="10">The sequence shown here is derived from an EMBL/GenBank/DDBJ whole genome shotgun (WGS) entry which is preliminary data.</text>
</comment>
<dbReference type="OrthoDB" id="1678912at2759"/>
<feature type="compositionally biased region" description="Polar residues" evidence="6">
    <location>
        <begin position="1"/>
        <end position="12"/>
    </location>
</feature>
<dbReference type="GO" id="GO:0010468">
    <property type="term" value="P:regulation of gene expression"/>
    <property type="evidence" value="ECO:0007669"/>
    <property type="project" value="TreeGrafter"/>
</dbReference>
<gene>
    <name evidence="10" type="ORF">DEBURN_LOCUS1498</name>
</gene>
<dbReference type="PROSITE" id="PS51183">
    <property type="entry name" value="JMJN"/>
    <property type="match status" value="1"/>
</dbReference>
<dbReference type="PANTHER" id="PTHR10694:SF33">
    <property type="entry name" value="LYSINE-SPECIFIC DEMETHYLASE 5"/>
    <property type="match status" value="1"/>
</dbReference>
<dbReference type="CDD" id="cd16100">
    <property type="entry name" value="ARID"/>
    <property type="match status" value="1"/>
</dbReference>
<dbReference type="Pfam" id="PF01388">
    <property type="entry name" value="ARID"/>
    <property type="match status" value="1"/>
</dbReference>
<dbReference type="GO" id="GO:0006338">
    <property type="term" value="P:chromatin remodeling"/>
    <property type="evidence" value="ECO:0007669"/>
    <property type="project" value="TreeGrafter"/>
</dbReference>
<dbReference type="GO" id="GO:0003677">
    <property type="term" value="F:DNA binding"/>
    <property type="evidence" value="ECO:0007669"/>
    <property type="project" value="InterPro"/>
</dbReference>
<feature type="domain" description="PHD-type" evidence="7">
    <location>
        <begin position="774"/>
        <end position="824"/>
    </location>
</feature>
<feature type="domain" description="PHD-type" evidence="7">
    <location>
        <begin position="288"/>
        <end position="343"/>
    </location>
</feature>
<evidence type="ECO:0000256" key="5">
    <source>
        <dbReference type="PROSITE-ProRule" id="PRU00146"/>
    </source>
</evidence>
<dbReference type="InterPro" id="IPR019787">
    <property type="entry name" value="Znf_PHD-finger"/>
</dbReference>
<dbReference type="SMART" id="SM01014">
    <property type="entry name" value="ARID"/>
    <property type="match status" value="1"/>
</dbReference>